<sequence>MLYGKASDASNGAAPTVGTLIAMGTGRRVWRAWRETSGNTSFSPLPQPLTSSLHPISPTSSLSTLSPASSAPSTPPPPDRSLSLEREFCTNFTCCGRSLSDLHELVDHFEESHVLLVGPEPTHPRYHPYKPQVVSYPNPSPSPASPDHCAILHAQSDCPGGDTNVLGLELDQVALPPRAFTVPAVTTGKSRGGKVERRRERAKRERGFRCPKDGCTKSYLNPNGLKYHLEKGTCVFEPA</sequence>
<dbReference type="AlphaFoldDB" id="A0A165MBH0"/>
<dbReference type="EMBL" id="KV425706">
    <property type="protein sequence ID" value="KZT18129.1"/>
    <property type="molecule type" value="Genomic_DNA"/>
</dbReference>
<keyword evidence="2" id="KW-0677">Repeat</keyword>
<dbReference type="PANTHER" id="PTHR23057">
    <property type="entry name" value="JUXTAPOSED WITH ANOTHER ZINC FINGER PROTEIN 1"/>
    <property type="match status" value="1"/>
</dbReference>
<accession>A0A165MBH0</accession>
<dbReference type="Proteomes" id="UP000076761">
    <property type="component" value="Unassembled WGS sequence"/>
</dbReference>
<dbReference type="GO" id="GO:0005634">
    <property type="term" value="C:nucleus"/>
    <property type="evidence" value="ECO:0007669"/>
    <property type="project" value="TreeGrafter"/>
</dbReference>
<reference evidence="6 7" key="1">
    <citation type="journal article" date="2016" name="Mol. Biol. Evol.">
        <title>Comparative Genomics of Early-Diverging Mushroom-Forming Fungi Provides Insights into the Origins of Lignocellulose Decay Capabilities.</title>
        <authorList>
            <person name="Nagy L.G."/>
            <person name="Riley R."/>
            <person name="Tritt A."/>
            <person name="Adam C."/>
            <person name="Daum C."/>
            <person name="Floudas D."/>
            <person name="Sun H."/>
            <person name="Yadav J.S."/>
            <person name="Pangilinan J."/>
            <person name="Larsson K.H."/>
            <person name="Matsuura K."/>
            <person name="Barry K."/>
            <person name="Labutti K."/>
            <person name="Kuo R."/>
            <person name="Ohm R.A."/>
            <person name="Bhattacharya S.S."/>
            <person name="Shirouzu T."/>
            <person name="Yoshinaga Y."/>
            <person name="Martin F.M."/>
            <person name="Grigoriev I.V."/>
            <person name="Hibbett D.S."/>
        </authorList>
    </citation>
    <scope>NUCLEOTIDE SEQUENCE [LARGE SCALE GENOMIC DNA]</scope>
    <source>
        <strain evidence="6 7">HHB14362 ss-1</strain>
    </source>
</reference>
<keyword evidence="1" id="KW-0479">Metal-binding</keyword>
<name>A0A165MBH0_9AGAM</name>
<feature type="compositionally biased region" description="Low complexity" evidence="5">
    <location>
        <begin position="48"/>
        <end position="72"/>
    </location>
</feature>
<dbReference type="OrthoDB" id="3269380at2759"/>
<evidence type="ECO:0000256" key="1">
    <source>
        <dbReference type="ARBA" id="ARBA00022723"/>
    </source>
</evidence>
<evidence type="ECO:0008006" key="8">
    <source>
        <dbReference type="Google" id="ProtNLM"/>
    </source>
</evidence>
<dbReference type="STRING" id="1314782.A0A165MBH0"/>
<protein>
    <recommendedName>
        <fullName evidence="8">C2H2-type domain-containing protein</fullName>
    </recommendedName>
</protein>
<keyword evidence="7" id="KW-1185">Reference proteome</keyword>
<keyword evidence="3" id="KW-0863">Zinc-finger</keyword>
<evidence type="ECO:0000256" key="3">
    <source>
        <dbReference type="ARBA" id="ARBA00022771"/>
    </source>
</evidence>
<feature type="region of interest" description="Disordered" evidence="5">
    <location>
        <begin position="37"/>
        <end position="82"/>
    </location>
</feature>
<evidence type="ECO:0000256" key="2">
    <source>
        <dbReference type="ARBA" id="ARBA00022737"/>
    </source>
</evidence>
<dbReference type="InterPro" id="IPR051580">
    <property type="entry name" value="ZnF-Chromatin_assoc"/>
</dbReference>
<dbReference type="InParanoid" id="A0A165MBH0"/>
<evidence type="ECO:0000256" key="4">
    <source>
        <dbReference type="ARBA" id="ARBA00022833"/>
    </source>
</evidence>
<keyword evidence="4" id="KW-0862">Zinc</keyword>
<evidence type="ECO:0000256" key="5">
    <source>
        <dbReference type="SAM" id="MobiDB-lite"/>
    </source>
</evidence>
<dbReference type="GO" id="GO:0008270">
    <property type="term" value="F:zinc ion binding"/>
    <property type="evidence" value="ECO:0007669"/>
    <property type="project" value="UniProtKB-KW"/>
</dbReference>
<organism evidence="6 7">
    <name type="scientific">Neolentinus lepideus HHB14362 ss-1</name>
    <dbReference type="NCBI Taxonomy" id="1314782"/>
    <lineage>
        <taxon>Eukaryota</taxon>
        <taxon>Fungi</taxon>
        <taxon>Dikarya</taxon>
        <taxon>Basidiomycota</taxon>
        <taxon>Agaricomycotina</taxon>
        <taxon>Agaricomycetes</taxon>
        <taxon>Gloeophyllales</taxon>
        <taxon>Gloeophyllaceae</taxon>
        <taxon>Neolentinus</taxon>
    </lineage>
</organism>
<evidence type="ECO:0000313" key="6">
    <source>
        <dbReference type="EMBL" id="KZT18129.1"/>
    </source>
</evidence>
<dbReference type="PANTHER" id="PTHR23057:SF0">
    <property type="entry name" value="JUXTAPOSED WITH ANOTHER ZINC FINGER PROTEIN 1"/>
    <property type="match status" value="1"/>
</dbReference>
<proteinExistence type="predicted"/>
<gene>
    <name evidence="6" type="ORF">NEOLEDRAFT_218157</name>
</gene>
<evidence type="ECO:0000313" key="7">
    <source>
        <dbReference type="Proteomes" id="UP000076761"/>
    </source>
</evidence>